<accession>A0AAN6U3B7</accession>
<organism evidence="4 5">
    <name type="scientific">Parathielavia appendiculata</name>
    <dbReference type="NCBI Taxonomy" id="2587402"/>
    <lineage>
        <taxon>Eukaryota</taxon>
        <taxon>Fungi</taxon>
        <taxon>Dikarya</taxon>
        <taxon>Ascomycota</taxon>
        <taxon>Pezizomycotina</taxon>
        <taxon>Sordariomycetes</taxon>
        <taxon>Sordariomycetidae</taxon>
        <taxon>Sordariales</taxon>
        <taxon>Chaetomiaceae</taxon>
        <taxon>Parathielavia</taxon>
    </lineage>
</organism>
<dbReference type="PANTHER" id="PTHR15032:SF4">
    <property type="entry name" value="N-ACYL-PHOSPHATIDYLETHANOLAMINE-HYDROLYZING PHOSPHOLIPASE D"/>
    <property type="match status" value="1"/>
</dbReference>
<reference evidence="4" key="2">
    <citation type="submission" date="2023-05" db="EMBL/GenBank/DDBJ databases">
        <authorList>
            <consortium name="Lawrence Berkeley National Laboratory"/>
            <person name="Steindorff A."/>
            <person name="Hensen N."/>
            <person name="Bonometti L."/>
            <person name="Westerberg I."/>
            <person name="Brannstrom I.O."/>
            <person name="Guillou S."/>
            <person name="Cros-Aarteil S."/>
            <person name="Calhoun S."/>
            <person name="Haridas S."/>
            <person name="Kuo A."/>
            <person name="Mondo S."/>
            <person name="Pangilinan J."/>
            <person name="Riley R."/>
            <person name="Labutti K."/>
            <person name="Andreopoulos B."/>
            <person name="Lipzen A."/>
            <person name="Chen C."/>
            <person name="Yanf M."/>
            <person name="Daum C."/>
            <person name="Ng V."/>
            <person name="Clum A."/>
            <person name="Ohm R."/>
            <person name="Martin F."/>
            <person name="Silar P."/>
            <person name="Natvig D."/>
            <person name="Lalanne C."/>
            <person name="Gautier V."/>
            <person name="Ament-Velasquez S.L."/>
            <person name="Kruys A."/>
            <person name="Hutchinson M.I."/>
            <person name="Powell A.J."/>
            <person name="Barry K."/>
            <person name="Miller A.N."/>
            <person name="Grigoriev I.V."/>
            <person name="Debuchy R."/>
            <person name="Gladieux P."/>
            <person name="Thoren M.H."/>
            <person name="Johannesson H."/>
        </authorList>
    </citation>
    <scope>NUCLEOTIDE SEQUENCE</scope>
    <source>
        <strain evidence="4">CBS 731.68</strain>
    </source>
</reference>
<dbReference type="InterPro" id="IPR036866">
    <property type="entry name" value="RibonucZ/Hydroxyglut_hydro"/>
</dbReference>
<evidence type="ECO:0000313" key="5">
    <source>
        <dbReference type="Proteomes" id="UP001302602"/>
    </source>
</evidence>
<feature type="domain" description="Metallo-beta-lactamase" evidence="3">
    <location>
        <begin position="114"/>
        <end position="360"/>
    </location>
</feature>
<dbReference type="AlphaFoldDB" id="A0AAN6U3B7"/>
<dbReference type="EMBL" id="MU853225">
    <property type="protein sequence ID" value="KAK4125592.1"/>
    <property type="molecule type" value="Genomic_DNA"/>
</dbReference>
<dbReference type="RefSeq" id="XP_062649363.1">
    <property type="nucleotide sequence ID" value="XM_062794486.1"/>
</dbReference>
<proteinExistence type="predicted"/>
<dbReference type="Pfam" id="PF12706">
    <property type="entry name" value="Lactamase_B_2"/>
    <property type="match status" value="1"/>
</dbReference>
<gene>
    <name evidence="4" type="ORF">N657DRAFT_654212</name>
</gene>
<dbReference type="InterPro" id="IPR001279">
    <property type="entry name" value="Metallo-B-lactamas"/>
</dbReference>
<dbReference type="PANTHER" id="PTHR15032">
    <property type="entry name" value="N-ACYL-PHOSPHATIDYLETHANOLAMINE-HYDROLYZING PHOSPHOLIPASE D"/>
    <property type="match status" value="1"/>
</dbReference>
<feature type="region of interest" description="Disordered" evidence="2">
    <location>
        <begin position="22"/>
        <end position="53"/>
    </location>
</feature>
<dbReference type="FunFam" id="3.60.15.10:FF:000048">
    <property type="entry name" value="Zn-dependent hydrolase/oxidoreductase family protein, putative"/>
    <property type="match status" value="1"/>
</dbReference>
<evidence type="ECO:0000256" key="2">
    <source>
        <dbReference type="SAM" id="MobiDB-lite"/>
    </source>
</evidence>
<feature type="binding site" evidence="1">
    <location>
        <position position="337"/>
    </location>
    <ligand>
        <name>an N-acyl-1,2-diacyl-sn-glycero-3-phosphoethanolamine</name>
        <dbReference type="ChEBI" id="CHEBI:62537"/>
    </ligand>
</feature>
<dbReference type="InterPro" id="IPR024884">
    <property type="entry name" value="NAPE-PLD"/>
</dbReference>
<dbReference type="GO" id="GO:0070292">
    <property type="term" value="P:N-acylphosphatidylethanolamine metabolic process"/>
    <property type="evidence" value="ECO:0007669"/>
    <property type="project" value="TreeGrafter"/>
</dbReference>
<dbReference type="GO" id="GO:0005737">
    <property type="term" value="C:cytoplasm"/>
    <property type="evidence" value="ECO:0007669"/>
    <property type="project" value="TreeGrafter"/>
</dbReference>
<dbReference type="Proteomes" id="UP001302602">
    <property type="component" value="Unassembled WGS sequence"/>
</dbReference>
<protein>
    <submittedName>
        <fullName evidence="4">Metallo-hydrolase/oxidoreductase</fullName>
    </submittedName>
</protein>
<dbReference type="Gene3D" id="3.60.15.10">
    <property type="entry name" value="Ribonuclease Z/Hydroxyacylglutathione hydrolase-like"/>
    <property type="match status" value="1"/>
</dbReference>
<evidence type="ECO:0000313" key="4">
    <source>
        <dbReference type="EMBL" id="KAK4125592.1"/>
    </source>
</evidence>
<name>A0AAN6U3B7_9PEZI</name>
<dbReference type="PIRSF" id="PIRSF038896">
    <property type="entry name" value="NAPE-PLD"/>
    <property type="match status" value="1"/>
</dbReference>
<dbReference type="GeneID" id="87831255"/>
<feature type="binding site" evidence="1">
    <location>
        <position position="159"/>
    </location>
    <ligand>
        <name>an N-acyl-1,2-diacyl-sn-glycero-3-phosphoethanolamine</name>
        <dbReference type="ChEBI" id="CHEBI:62537"/>
    </ligand>
</feature>
<dbReference type="GO" id="GO:0070290">
    <property type="term" value="F:N-acylphosphatidylethanolamine-specific phospholipase D activity"/>
    <property type="evidence" value="ECO:0007669"/>
    <property type="project" value="InterPro"/>
</dbReference>
<keyword evidence="5" id="KW-1185">Reference proteome</keyword>
<reference evidence="4" key="1">
    <citation type="journal article" date="2023" name="Mol. Phylogenet. Evol.">
        <title>Genome-scale phylogeny and comparative genomics of the fungal order Sordariales.</title>
        <authorList>
            <person name="Hensen N."/>
            <person name="Bonometti L."/>
            <person name="Westerberg I."/>
            <person name="Brannstrom I.O."/>
            <person name="Guillou S."/>
            <person name="Cros-Aarteil S."/>
            <person name="Calhoun S."/>
            <person name="Haridas S."/>
            <person name="Kuo A."/>
            <person name="Mondo S."/>
            <person name="Pangilinan J."/>
            <person name="Riley R."/>
            <person name="LaButti K."/>
            <person name="Andreopoulos B."/>
            <person name="Lipzen A."/>
            <person name="Chen C."/>
            <person name="Yan M."/>
            <person name="Daum C."/>
            <person name="Ng V."/>
            <person name="Clum A."/>
            <person name="Steindorff A."/>
            <person name="Ohm R.A."/>
            <person name="Martin F."/>
            <person name="Silar P."/>
            <person name="Natvig D.O."/>
            <person name="Lalanne C."/>
            <person name="Gautier V."/>
            <person name="Ament-Velasquez S.L."/>
            <person name="Kruys A."/>
            <person name="Hutchinson M.I."/>
            <person name="Powell A.J."/>
            <person name="Barry K."/>
            <person name="Miller A.N."/>
            <person name="Grigoriev I.V."/>
            <person name="Debuchy R."/>
            <person name="Gladieux P."/>
            <person name="Hiltunen Thoren M."/>
            <person name="Johannesson H."/>
        </authorList>
    </citation>
    <scope>NUCLEOTIDE SEQUENCE</scope>
    <source>
        <strain evidence="4">CBS 731.68</strain>
    </source>
</reference>
<dbReference type="GO" id="GO:0008270">
    <property type="term" value="F:zinc ion binding"/>
    <property type="evidence" value="ECO:0007669"/>
    <property type="project" value="InterPro"/>
</dbReference>
<evidence type="ECO:0000259" key="3">
    <source>
        <dbReference type="Pfam" id="PF12706"/>
    </source>
</evidence>
<comment type="caution">
    <text evidence="4">The sequence shown here is derived from an EMBL/GenBank/DDBJ whole genome shotgun (WGS) entry which is preliminary data.</text>
</comment>
<dbReference type="SUPFAM" id="SSF56281">
    <property type="entry name" value="Metallo-hydrolase/oxidoreductase"/>
    <property type="match status" value="1"/>
</dbReference>
<sequence length="403" mass="44294">MAAYSSVVSKLEAAADIPEEARLASHHVKGRDGKTVKFRNPHPSAGGPPPSPLAMGPKIFWTVITGGMPWPNVSNVKMPVVKPNFLAGRTESTALRATWLGHACYFVEFPGGLRVLFDPVFEDRCAPTQWFGPKRYTPPPCPLSELPPVDAVVISHSHYDHLSHSSVQELAKRNPKAQFFVGLGLEKWFRSSGIANVTELDWWQDADLVLRKEADATAGKPGHAATDDNAGAPDTISARITCLPCQHSSGRTGADHDTTLWASWAVKSGGKSVWFGGDTGYRRVPKLPVGVDDYGPEYDSLPRCPQFRQIGELRGPFDLGLIPIGAYHPRWLFSYMHANPYDAVEIFKETRCKRAMGIHWGTWVLTSEDVEEPPRLLKEALRTSGIPETGVFDVCAVGETRAF</sequence>
<dbReference type="GO" id="GO:0070291">
    <property type="term" value="P:N-acylethanolamine metabolic process"/>
    <property type="evidence" value="ECO:0007669"/>
    <property type="project" value="TreeGrafter"/>
</dbReference>
<evidence type="ECO:0000256" key="1">
    <source>
        <dbReference type="PIRSR" id="PIRSR038896-50"/>
    </source>
</evidence>